<dbReference type="Proteomes" id="UP000745577">
    <property type="component" value="Unassembled WGS sequence"/>
</dbReference>
<evidence type="ECO:0000256" key="1">
    <source>
        <dbReference type="SAM" id="Phobius"/>
    </source>
</evidence>
<dbReference type="AlphaFoldDB" id="A0A955KZB5"/>
<organism evidence="3 4">
    <name type="scientific">Candidatus Dojkabacteria bacterium</name>
    <dbReference type="NCBI Taxonomy" id="2099670"/>
    <lineage>
        <taxon>Bacteria</taxon>
        <taxon>Candidatus Dojkabacteria</taxon>
    </lineage>
</organism>
<gene>
    <name evidence="3" type="ORF">KC675_01260</name>
</gene>
<dbReference type="Pfam" id="PF01551">
    <property type="entry name" value="Peptidase_M23"/>
    <property type="match status" value="1"/>
</dbReference>
<keyword evidence="1" id="KW-0812">Transmembrane</keyword>
<dbReference type="EMBL" id="JAGQLL010000012">
    <property type="protein sequence ID" value="MCA9379787.1"/>
    <property type="molecule type" value="Genomic_DNA"/>
</dbReference>
<keyword evidence="1" id="KW-0472">Membrane</keyword>
<reference evidence="3" key="1">
    <citation type="submission" date="2020-04" db="EMBL/GenBank/DDBJ databases">
        <authorList>
            <person name="Zhang T."/>
        </authorList>
    </citation>
    <scope>NUCLEOTIDE SEQUENCE</scope>
    <source>
        <strain evidence="3">HKST-UBA15</strain>
    </source>
</reference>
<name>A0A955KZB5_9BACT</name>
<dbReference type="SUPFAM" id="SSF51261">
    <property type="entry name" value="Duplicated hybrid motif"/>
    <property type="match status" value="1"/>
</dbReference>
<dbReference type="InterPro" id="IPR011055">
    <property type="entry name" value="Dup_hybrid_motif"/>
</dbReference>
<sequence length="300" mass="34252">MKHFVKLKLLFLLFIFGLFYILFVYFNSTNKDIKNPQTAFESLQYHTCPYTLKVSGKNISADWIGGAYIVGEEGYYWIINNCEKFIESSPPILSNLGIAPIDFEAFDPATLMAGAFRFEQPKDDRKPISSFGEVKEYNYNYSLSFDFLEPGTDVIAALDSEVRDISFDMISSNYTLILSYNDIYQIYYSGVLDLQVSEGEKVKAGQVLGKLGLNDEGALANFQIRISKENLINDSTLYYCPLQLLPSETKAEYESKLKLLMEEWENFIDNSMIYEELDYSIPGCINEFKLYRPGPGPVPL</sequence>
<dbReference type="Gene3D" id="2.70.70.10">
    <property type="entry name" value="Glucose Permease (Domain IIA)"/>
    <property type="match status" value="1"/>
</dbReference>
<protein>
    <submittedName>
        <fullName evidence="3">M23 family metallopeptidase</fullName>
    </submittedName>
</protein>
<accession>A0A955KZB5</accession>
<feature type="domain" description="M23ase beta-sheet core" evidence="2">
    <location>
        <begin position="149"/>
        <end position="226"/>
    </location>
</feature>
<keyword evidence="1" id="KW-1133">Transmembrane helix</keyword>
<evidence type="ECO:0000313" key="4">
    <source>
        <dbReference type="Proteomes" id="UP000745577"/>
    </source>
</evidence>
<reference evidence="3" key="2">
    <citation type="journal article" date="2021" name="Microbiome">
        <title>Successional dynamics and alternative stable states in a saline activated sludge microbial community over 9 years.</title>
        <authorList>
            <person name="Wang Y."/>
            <person name="Ye J."/>
            <person name="Ju F."/>
            <person name="Liu L."/>
            <person name="Boyd J.A."/>
            <person name="Deng Y."/>
            <person name="Parks D.H."/>
            <person name="Jiang X."/>
            <person name="Yin X."/>
            <person name="Woodcroft B.J."/>
            <person name="Tyson G.W."/>
            <person name="Hugenholtz P."/>
            <person name="Polz M.F."/>
            <person name="Zhang T."/>
        </authorList>
    </citation>
    <scope>NUCLEOTIDE SEQUENCE</scope>
    <source>
        <strain evidence="3">HKST-UBA15</strain>
    </source>
</reference>
<evidence type="ECO:0000313" key="3">
    <source>
        <dbReference type="EMBL" id="MCA9379787.1"/>
    </source>
</evidence>
<evidence type="ECO:0000259" key="2">
    <source>
        <dbReference type="Pfam" id="PF01551"/>
    </source>
</evidence>
<dbReference type="InterPro" id="IPR016047">
    <property type="entry name" value="M23ase_b-sheet_dom"/>
</dbReference>
<dbReference type="CDD" id="cd12797">
    <property type="entry name" value="M23_peptidase"/>
    <property type="match status" value="1"/>
</dbReference>
<comment type="caution">
    <text evidence="3">The sequence shown here is derived from an EMBL/GenBank/DDBJ whole genome shotgun (WGS) entry which is preliminary data.</text>
</comment>
<feature type="transmembrane region" description="Helical" evidence="1">
    <location>
        <begin position="7"/>
        <end position="26"/>
    </location>
</feature>
<proteinExistence type="predicted"/>